<dbReference type="InterPro" id="IPR036291">
    <property type="entry name" value="NAD(P)-bd_dom_sf"/>
</dbReference>
<dbReference type="EMBL" id="MSFO01000002">
    <property type="protein sequence ID" value="PLB51536.1"/>
    <property type="molecule type" value="Genomic_DNA"/>
</dbReference>
<dbReference type="Pfam" id="PF01370">
    <property type="entry name" value="Epimerase"/>
    <property type="match status" value="1"/>
</dbReference>
<evidence type="ECO:0000259" key="1">
    <source>
        <dbReference type="Pfam" id="PF01370"/>
    </source>
</evidence>
<accession>A0A2I2GF80</accession>
<keyword evidence="3" id="KW-1185">Reference proteome</keyword>
<evidence type="ECO:0000313" key="2">
    <source>
        <dbReference type="EMBL" id="PLB51536.1"/>
    </source>
</evidence>
<dbReference type="Gene3D" id="3.40.50.720">
    <property type="entry name" value="NAD(P)-binding Rossmann-like Domain"/>
    <property type="match status" value="1"/>
</dbReference>
<dbReference type="PANTHER" id="PTHR43103:SF6">
    <property type="entry name" value="PUTATIVE-RELATED"/>
    <property type="match status" value="1"/>
</dbReference>
<dbReference type="VEuPathDB" id="FungiDB:P170DRAFT_433472"/>
<dbReference type="STRING" id="1392250.A0A2I2GF80"/>
<dbReference type="CDD" id="cd08946">
    <property type="entry name" value="SDR_e"/>
    <property type="match status" value="1"/>
</dbReference>
<dbReference type="AlphaFoldDB" id="A0A2I2GF80"/>
<sequence length="300" mass="33331">MRILITGGSGKAGQSLITHLLSQNHSLLNLDLAPLPDPLSSKVHTIRIDLTDAGQVFSAMHSHFTFSEPFHEPTTAVPDAVIHLAGYARNMMVPDNETFRGNVLSTYNILEAACRAGVKKILLAGSICTYGVTYADGDVDFPSFPVTETTDTHPMDVYGMSKVASENVARSFARRFKNNVYVFRLGAIITEDEFQGKFRAYVDRPGDFKVHGWSYTDAGDMGRMFEAGLRTDGLGFQVFNAVNDEITNDCETGEFLRKHCPNVPVTRELVGREAPISNAKMRELLGFRQAVSWRDRFVRE</sequence>
<feature type="domain" description="NAD-dependent epimerase/dehydratase" evidence="1">
    <location>
        <begin position="3"/>
        <end position="192"/>
    </location>
</feature>
<name>A0A2I2GF80_9EURO</name>
<dbReference type="PANTHER" id="PTHR43103">
    <property type="entry name" value="NUCLEOSIDE-DIPHOSPHATE-SUGAR EPIMERASE"/>
    <property type="match status" value="1"/>
</dbReference>
<dbReference type="RefSeq" id="XP_024706838.1">
    <property type="nucleotide sequence ID" value="XM_024848498.1"/>
</dbReference>
<reference evidence="2 3" key="1">
    <citation type="submission" date="2016-12" db="EMBL/GenBank/DDBJ databases">
        <title>The genomes of Aspergillus section Nigri reveals drivers in fungal speciation.</title>
        <authorList>
            <consortium name="DOE Joint Genome Institute"/>
            <person name="Vesth T.C."/>
            <person name="Nybo J."/>
            <person name="Theobald S."/>
            <person name="Brandl J."/>
            <person name="Frisvad J.C."/>
            <person name="Nielsen K.F."/>
            <person name="Lyhne E.K."/>
            <person name="Kogle M.E."/>
            <person name="Kuo A."/>
            <person name="Riley R."/>
            <person name="Clum A."/>
            <person name="Nolan M."/>
            <person name="Lipzen A."/>
            <person name="Salamov A."/>
            <person name="Henrissat B."/>
            <person name="Wiebenga A."/>
            <person name="De Vries R.P."/>
            <person name="Grigoriev I.V."/>
            <person name="Mortensen U.H."/>
            <person name="Andersen M.R."/>
            <person name="Baker S.E."/>
        </authorList>
    </citation>
    <scope>NUCLEOTIDE SEQUENCE [LARGE SCALE GENOMIC DNA]</scope>
    <source>
        <strain evidence="2 3">IBT 23096</strain>
    </source>
</reference>
<dbReference type="Proteomes" id="UP000234275">
    <property type="component" value="Unassembled WGS sequence"/>
</dbReference>
<dbReference type="OrthoDB" id="202470at2759"/>
<proteinExistence type="predicted"/>
<dbReference type="InterPro" id="IPR001509">
    <property type="entry name" value="Epimerase_deHydtase"/>
</dbReference>
<comment type="caution">
    <text evidence="2">The sequence shown here is derived from an EMBL/GenBank/DDBJ whole genome shotgun (WGS) entry which is preliminary data.</text>
</comment>
<protein>
    <submittedName>
        <fullName evidence="2">NAD(P)-binding protein</fullName>
    </submittedName>
</protein>
<organism evidence="2 3">
    <name type="scientific">Aspergillus steynii IBT 23096</name>
    <dbReference type="NCBI Taxonomy" id="1392250"/>
    <lineage>
        <taxon>Eukaryota</taxon>
        <taxon>Fungi</taxon>
        <taxon>Dikarya</taxon>
        <taxon>Ascomycota</taxon>
        <taxon>Pezizomycotina</taxon>
        <taxon>Eurotiomycetes</taxon>
        <taxon>Eurotiomycetidae</taxon>
        <taxon>Eurotiales</taxon>
        <taxon>Aspergillaceae</taxon>
        <taxon>Aspergillus</taxon>
        <taxon>Aspergillus subgen. Circumdati</taxon>
    </lineage>
</organism>
<gene>
    <name evidence="2" type="ORF">P170DRAFT_433472</name>
</gene>
<evidence type="ECO:0000313" key="3">
    <source>
        <dbReference type="Proteomes" id="UP000234275"/>
    </source>
</evidence>
<dbReference type="GeneID" id="36556197"/>
<dbReference type="SUPFAM" id="SSF51735">
    <property type="entry name" value="NAD(P)-binding Rossmann-fold domains"/>
    <property type="match status" value="1"/>
</dbReference>